<dbReference type="PROSITE" id="PS51257">
    <property type="entry name" value="PROKAR_LIPOPROTEIN"/>
    <property type="match status" value="1"/>
</dbReference>
<evidence type="ECO:0000313" key="4">
    <source>
        <dbReference type="Proteomes" id="UP000632154"/>
    </source>
</evidence>
<feature type="chain" id="PRO_5045283764" description="Peptidoglycan binding-like domain-containing protein" evidence="1">
    <location>
        <begin position="25"/>
        <end position="318"/>
    </location>
</feature>
<organism evidence="3 4">
    <name type="scientific">Deinococcus piscis</name>
    <dbReference type="NCBI Taxonomy" id="394230"/>
    <lineage>
        <taxon>Bacteria</taxon>
        <taxon>Thermotogati</taxon>
        <taxon>Deinococcota</taxon>
        <taxon>Deinococci</taxon>
        <taxon>Deinococcales</taxon>
        <taxon>Deinococcaceae</taxon>
        <taxon>Deinococcus</taxon>
    </lineage>
</organism>
<evidence type="ECO:0000259" key="2">
    <source>
        <dbReference type="Pfam" id="PF01471"/>
    </source>
</evidence>
<dbReference type="InterPro" id="IPR036366">
    <property type="entry name" value="PGBDSf"/>
</dbReference>
<dbReference type="Pfam" id="PF01471">
    <property type="entry name" value="PG_binding_1"/>
    <property type="match status" value="2"/>
</dbReference>
<keyword evidence="4" id="KW-1185">Reference proteome</keyword>
<keyword evidence="1" id="KW-0732">Signal</keyword>
<dbReference type="Proteomes" id="UP000632154">
    <property type="component" value="Unassembled WGS sequence"/>
</dbReference>
<dbReference type="InterPro" id="IPR036365">
    <property type="entry name" value="PGBD-like_sf"/>
</dbReference>
<dbReference type="Gene3D" id="1.10.101.10">
    <property type="entry name" value="PGBD-like superfamily/PGBD"/>
    <property type="match status" value="2"/>
</dbReference>
<reference evidence="4" key="1">
    <citation type="journal article" date="2019" name="Int. J. Syst. Evol. Microbiol.">
        <title>The Global Catalogue of Microorganisms (GCM) 10K type strain sequencing project: providing services to taxonomists for standard genome sequencing and annotation.</title>
        <authorList>
            <consortium name="The Broad Institute Genomics Platform"/>
            <consortium name="The Broad Institute Genome Sequencing Center for Infectious Disease"/>
            <person name="Wu L."/>
            <person name="Ma J."/>
        </authorList>
    </citation>
    <scope>NUCLEOTIDE SEQUENCE [LARGE SCALE GENOMIC DNA]</scope>
    <source>
        <strain evidence="4">CGMCC 1.18439</strain>
    </source>
</reference>
<evidence type="ECO:0000313" key="3">
    <source>
        <dbReference type="EMBL" id="GHG13045.1"/>
    </source>
</evidence>
<dbReference type="SUPFAM" id="SSF47090">
    <property type="entry name" value="PGBD-like"/>
    <property type="match status" value="1"/>
</dbReference>
<comment type="caution">
    <text evidence="3">The sequence shown here is derived from an EMBL/GenBank/DDBJ whole genome shotgun (WGS) entry which is preliminary data.</text>
</comment>
<dbReference type="EMBL" id="BNAL01000075">
    <property type="protein sequence ID" value="GHG13045.1"/>
    <property type="molecule type" value="Genomic_DNA"/>
</dbReference>
<feature type="domain" description="Peptidoglycan binding-like" evidence="2">
    <location>
        <begin position="210"/>
        <end position="247"/>
    </location>
</feature>
<name>A0ABQ3KBS0_9DEIO</name>
<sequence length="318" mass="35300">MQKSKFLVASTLLTIFLASCQGGQQPPTVGEQTPQAATPTQTLEEQPLAPQGVANLRDTFEQGNIPAPVGIAADARKVFEQREQEALREGALHAWPILQSNEMGSSRSEAVQAFQRLLSDKGYALDDDANFGPKTRQAVTHFNTSQNITPFSFAYSYKTQTGTWKTATVKWDDVVHQPTWQKLVPTLKQGAKGYAVEAVHDYLGLSEKLGKNTVFDLKTKNAVINFQKEKGISPADGIVDAETWQALVARKFSIPTREQIEARGRSWVDAKIEYSQKSRFEGWRTDCSGFIAMAWNLRDPDMTPNADTIYTGNLLLSR</sequence>
<dbReference type="RefSeq" id="WP_189644193.1">
    <property type="nucleotide sequence ID" value="NZ_BNAL01000075.1"/>
</dbReference>
<gene>
    <name evidence="3" type="ORF">GCM10017783_26100</name>
</gene>
<feature type="signal peptide" evidence="1">
    <location>
        <begin position="1"/>
        <end position="24"/>
    </location>
</feature>
<evidence type="ECO:0000256" key="1">
    <source>
        <dbReference type="SAM" id="SignalP"/>
    </source>
</evidence>
<feature type="domain" description="Peptidoglycan binding-like" evidence="2">
    <location>
        <begin position="107"/>
        <end position="149"/>
    </location>
</feature>
<dbReference type="InterPro" id="IPR002477">
    <property type="entry name" value="Peptidoglycan-bd-like"/>
</dbReference>
<accession>A0ABQ3KBS0</accession>
<protein>
    <recommendedName>
        <fullName evidence="2">Peptidoglycan binding-like domain-containing protein</fullName>
    </recommendedName>
</protein>
<proteinExistence type="predicted"/>